<dbReference type="AlphaFoldDB" id="A0A9P6LBY1"/>
<dbReference type="EMBL" id="WIUZ02000002">
    <property type="protein sequence ID" value="KAF9791197.1"/>
    <property type="molecule type" value="Genomic_DNA"/>
</dbReference>
<feature type="region of interest" description="Disordered" evidence="1">
    <location>
        <begin position="1"/>
        <end position="52"/>
    </location>
</feature>
<protein>
    <recommendedName>
        <fullName evidence="4">Retrotransposon gag domain-containing protein</fullName>
    </recommendedName>
</protein>
<dbReference type="Proteomes" id="UP000736335">
    <property type="component" value="Unassembled WGS sequence"/>
</dbReference>
<organism evidence="2 3">
    <name type="scientific">Thelephora terrestris</name>
    <dbReference type="NCBI Taxonomy" id="56493"/>
    <lineage>
        <taxon>Eukaryota</taxon>
        <taxon>Fungi</taxon>
        <taxon>Dikarya</taxon>
        <taxon>Basidiomycota</taxon>
        <taxon>Agaricomycotina</taxon>
        <taxon>Agaricomycetes</taxon>
        <taxon>Thelephorales</taxon>
        <taxon>Thelephoraceae</taxon>
        <taxon>Thelephora</taxon>
    </lineage>
</organism>
<sequence>MPRKKVHRSKSKRNRREGRNSHDERTQGSHDEAARRARDQGSGVDNKSANARLLVLHTSRRALDLDQAAMASDRSKGRKTLDYDTVRARSKKSAYRVEDPDSSDGSSDTGTASSDTSTTSSDTGSVSSLSSMELPEPYDGRADQMAFDIWEYQVTTWAKYSKVSYEQVMYIFPRLVSGKAASCFFTHCTPSRYLPPIEPSLEGVLRVIHKYCFPPNYEMTLHKELVSLTQGNLRVRDFAHGLKFRAKRLSYVSKKFLAASFFFGVHGYIRVRLIEEGMSHDNTDLDTLLKHASRYEQARATLRAYERGGEYAFKLFPSG</sequence>
<evidence type="ECO:0000256" key="1">
    <source>
        <dbReference type="SAM" id="MobiDB-lite"/>
    </source>
</evidence>
<reference evidence="2" key="1">
    <citation type="journal article" date="2020" name="Nat. Commun.">
        <title>Large-scale genome sequencing of mycorrhizal fungi provides insights into the early evolution of symbiotic traits.</title>
        <authorList>
            <person name="Miyauchi S."/>
            <person name="Kiss E."/>
            <person name="Kuo A."/>
            <person name="Drula E."/>
            <person name="Kohler A."/>
            <person name="Sanchez-Garcia M."/>
            <person name="Morin E."/>
            <person name="Andreopoulos B."/>
            <person name="Barry K.W."/>
            <person name="Bonito G."/>
            <person name="Buee M."/>
            <person name="Carver A."/>
            <person name="Chen C."/>
            <person name="Cichocki N."/>
            <person name="Clum A."/>
            <person name="Culley D."/>
            <person name="Crous P.W."/>
            <person name="Fauchery L."/>
            <person name="Girlanda M."/>
            <person name="Hayes R.D."/>
            <person name="Keri Z."/>
            <person name="LaButti K."/>
            <person name="Lipzen A."/>
            <person name="Lombard V."/>
            <person name="Magnuson J."/>
            <person name="Maillard F."/>
            <person name="Murat C."/>
            <person name="Nolan M."/>
            <person name="Ohm R.A."/>
            <person name="Pangilinan J."/>
            <person name="Pereira M.F."/>
            <person name="Perotto S."/>
            <person name="Peter M."/>
            <person name="Pfister S."/>
            <person name="Riley R."/>
            <person name="Sitrit Y."/>
            <person name="Stielow J.B."/>
            <person name="Szollosi G."/>
            <person name="Zifcakova L."/>
            <person name="Stursova M."/>
            <person name="Spatafora J.W."/>
            <person name="Tedersoo L."/>
            <person name="Vaario L.M."/>
            <person name="Yamada A."/>
            <person name="Yan M."/>
            <person name="Wang P."/>
            <person name="Xu J."/>
            <person name="Bruns T."/>
            <person name="Baldrian P."/>
            <person name="Vilgalys R."/>
            <person name="Dunand C."/>
            <person name="Henrissat B."/>
            <person name="Grigoriev I.V."/>
            <person name="Hibbett D."/>
            <person name="Nagy L.G."/>
            <person name="Martin F.M."/>
        </authorList>
    </citation>
    <scope>NUCLEOTIDE SEQUENCE</scope>
    <source>
        <strain evidence="2">UH-Tt-Lm1</strain>
    </source>
</reference>
<proteinExistence type="predicted"/>
<feature type="region of interest" description="Disordered" evidence="1">
    <location>
        <begin position="70"/>
        <end position="137"/>
    </location>
</feature>
<gene>
    <name evidence="2" type="ORF">BJ322DRAFT_434178</name>
</gene>
<name>A0A9P6LBY1_9AGAM</name>
<feature type="compositionally biased region" description="Basic and acidic residues" evidence="1">
    <location>
        <begin position="73"/>
        <end position="87"/>
    </location>
</feature>
<evidence type="ECO:0008006" key="4">
    <source>
        <dbReference type="Google" id="ProtNLM"/>
    </source>
</evidence>
<feature type="compositionally biased region" description="Basic residues" evidence="1">
    <location>
        <begin position="1"/>
        <end position="16"/>
    </location>
</feature>
<reference evidence="2" key="2">
    <citation type="submission" date="2020-11" db="EMBL/GenBank/DDBJ databases">
        <authorList>
            <consortium name="DOE Joint Genome Institute"/>
            <person name="Kuo A."/>
            <person name="Miyauchi S."/>
            <person name="Kiss E."/>
            <person name="Drula E."/>
            <person name="Kohler A."/>
            <person name="Sanchez-Garcia M."/>
            <person name="Andreopoulos B."/>
            <person name="Barry K.W."/>
            <person name="Bonito G."/>
            <person name="Buee M."/>
            <person name="Carver A."/>
            <person name="Chen C."/>
            <person name="Cichocki N."/>
            <person name="Clum A."/>
            <person name="Culley D."/>
            <person name="Crous P.W."/>
            <person name="Fauchery L."/>
            <person name="Girlanda M."/>
            <person name="Hayes R."/>
            <person name="Keri Z."/>
            <person name="Labutti K."/>
            <person name="Lipzen A."/>
            <person name="Lombard V."/>
            <person name="Magnuson J."/>
            <person name="Maillard F."/>
            <person name="Morin E."/>
            <person name="Murat C."/>
            <person name="Nolan M."/>
            <person name="Ohm R."/>
            <person name="Pangilinan J."/>
            <person name="Pereira M."/>
            <person name="Perotto S."/>
            <person name="Peter M."/>
            <person name="Riley R."/>
            <person name="Sitrit Y."/>
            <person name="Stielow B."/>
            <person name="Szollosi G."/>
            <person name="Zifcakova L."/>
            <person name="Stursova M."/>
            <person name="Spatafora J.W."/>
            <person name="Tedersoo L."/>
            <person name="Vaario L.-M."/>
            <person name="Yamada A."/>
            <person name="Yan M."/>
            <person name="Wang P."/>
            <person name="Xu J."/>
            <person name="Bruns T."/>
            <person name="Baldrian P."/>
            <person name="Vilgalys R."/>
            <person name="Henrissat B."/>
            <person name="Grigoriev I.V."/>
            <person name="Hibbett D."/>
            <person name="Nagy L.G."/>
            <person name="Martin F.M."/>
        </authorList>
    </citation>
    <scope>NUCLEOTIDE SEQUENCE</scope>
    <source>
        <strain evidence="2">UH-Tt-Lm1</strain>
    </source>
</reference>
<evidence type="ECO:0000313" key="3">
    <source>
        <dbReference type="Proteomes" id="UP000736335"/>
    </source>
</evidence>
<keyword evidence="3" id="KW-1185">Reference proteome</keyword>
<accession>A0A9P6LBY1</accession>
<feature type="compositionally biased region" description="Basic and acidic residues" evidence="1">
    <location>
        <begin position="17"/>
        <end position="39"/>
    </location>
</feature>
<dbReference type="OrthoDB" id="1750432at2759"/>
<comment type="caution">
    <text evidence="2">The sequence shown here is derived from an EMBL/GenBank/DDBJ whole genome shotgun (WGS) entry which is preliminary data.</text>
</comment>
<feature type="compositionally biased region" description="Low complexity" evidence="1">
    <location>
        <begin position="103"/>
        <end position="131"/>
    </location>
</feature>
<evidence type="ECO:0000313" key="2">
    <source>
        <dbReference type="EMBL" id="KAF9791197.1"/>
    </source>
</evidence>